<feature type="compositionally biased region" description="Basic and acidic residues" evidence="1">
    <location>
        <begin position="26"/>
        <end position="39"/>
    </location>
</feature>
<organism evidence="2 3">
    <name type="scientific">Lysobacter enzymogenes</name>
    <dbReference type="NCBI Taxonomy" id="69"/>
    <lineage>
        <taxon>Bacteria</taxon>
        <taxon>Pseudomonadati</taxon>
        <taxon>Pseudomonadota</taxon>
        <taxon>Gammaproteobacteria</taxon>
        <taxon>Lysobacterales</taxon>
        <taxon>Lysobacteraceae</taxon>
        <taxon>Lysobacter</taxon>
    </lineage>
</organism>
<dbReference type="AlphaFoldDB" id="A0A0S2DA26"/>
<reference evidence="2 3" key="1">
    <citation type="submission" date="2015-11" db="EMBL/GenBank/DDBJ databases">
        <title>Genome sequences of Lysobacter enzymogenes strain C3 and Lysobacter antibioticus ATCC 29479.</title>
        <authorList>
            <person name="Kobayashi D.Y."/>
        </authorList>
    </citation>
    <scope>NUCLEOTIDE SEQUENCE [LARGE SCALE GENOMIC DNA]</scope>
    <source>
        <strain evidence="2 3">C3</strain>
    </source>
</reference>
<accession>A0A0S2DA26</accession>
<dbReference type="KEGG" id="lez:GLE_0045"/>
<protein>
    <submittedName>
        <fullName evidence="2">Uncharacterized protein</fullName>
    </submittedName>
</protein>
<proteinExistence type="predicted"/>
<feature type="region of interest" description="Disordered" evidence="1">
    <location>
        <begin position="1"/>
        <end position="39"/>
    </location>
</feature>
<dbReference type="EMBL" id="CP013140">
    <property type="protein sequence ID" value="ALN55404.1"/>
    <property type="molecule type" value="Genomic_DNA"/>
</dbReference>
<sequence length="39" mass="4461">MSGDEVLAQMPKGAGQLPVNCRRRRWPEPDWRGVEQGRP</sequence>
<name>A0A0S2DA26_LYSEN</name>
<evidence type="ECO:0000313" key="3">
    <source>
        <dbReference type="Proteomes" id="UP000061569"/>
    </source>
</evidence>
<dbReference type="Proteomes" id="UP000061569">
    <property type="component" value="Chromosome"/>
</dbReference>
<evidence type="ECO:0000256" key="1">
    <source>
        <dbReference type="SAM" id="MobiDB-lite"/>
    </source>
</evidence>
<gene>
    <name evidence="2" type="ORF">GLE_0045</name>
</gene>
<evidence type="ECO:0000313" key="2">
    <source>
        <dbReference type="EMBL" id="ALN55404.1"/>
    </source>
</evidence>
<dbReference type="STRING" id="69.GLE_0045"/>